<evidence type="ECO:0000313" key="2">
    <source>
        <dbReference type="Proteomes" id="UP000032408"/>
    </source>
</evidence>
<dbReference type="GeneID" id="70360028"/>
<dbReference type="STRING" id="1580092.NADRNF5_0645"/>
<gene>
    <name evidence="1" type="ORF">NADRNF5_0645</name>
</gene>
<sequence>MKTRILIIIGIAISFTIAFFVLGPSQGHIAEYFLTDEQFEDMILNTDNTDRYLTYDESKTCPDGQNYNQVLFKCVVSCEGDLVYNGNTDSCTTHFERKYHGFCNEGLTYSPSLHVCLGDDSDVQIPPLKDPPRTAPPEPIPTLESKIMKKAEELGITNIMKAVDSKELSYDEKKDYIKIRYEESPGQIPSLNIRIKDFTRNLEYGERPTFTVIETGYANPCTHPKLEVYHLKQEIGNDHTSNDLVYEDRIVYSCPFFDSFYPVLKFWDETDFDPFPVCEKEGRYLVVGDSGYERMPLEEYYCGIENEN</sequence>
<dbReference type="KEGG" id="nin:NADRNF5_0645"/>
<reference evidence="1 2" key="2">
    <citation type="journal article" date="2016" name="ISME J.">
        <title>Physiological and genomic characterization of two novel marine thaumarchaeal strains indicates niche differentiation.</title>
        <authorList>
            <person name="Bayer B."/>
            <person name="Vojvoda J."/>
            <person name="Offre P."/>
            <person name="Alves R.J."/>
            <person name="Elisabeth N.H."/>
            <person name="Garcia J.A."/>
            <person name="Volland J.M."/>
            <person name="Srivastava A."/>
            <person name="Schleper C."/>
            <person name="Herndl G.J."/>
        </authorList>
    </citation>
    <scope>NUCLEOTIDE SEQUENCE [LARGE SCALE GENOMIC DNA]</scope>
    <source>
        <strain evidence="1 2">NF5</strain>
    </source>
</reference>
<reference evidence="2" key="1">
    <citation type="submission" date="2015-03" db="EMBL/GenBank/DDBJ databases">
        <title>Characterization of two novel Thaumarchaeota isolated from the Northern Adriatic Sea.</title>
        <authorList>
            <person name="Bayer B."/>
            <person name="Vojvoda J."/>
            <person name="Offre P."/>
            <person name="Srivastava A."/>
            <person name="Elisabeth N."/>
            <person name="Garcia J.A.L."/>
            <person name="Schleper C."/>
            <person name="Herndl G.J."/>
        </authorList>
    </citation>
    <scope>NUCLEOTIDE SEQUENCE [LARGE SCALE GENOMIC DNA]</scope>
    <source>
        <strain evidence="2">NF5</strain>
    </source>
</reference>
<protein>
    <submittedName>
        <fullName evidence="1">Uncharacterized protein</fullName>
    </submittedName>
</protein>
<dbReference type="Proteomes" id="UP000032408">
    <property type="component" value="Chromosome"/>
</dbReference>
<evidence type="ECO:0000313" key="1">
    <source>
        <dbReference type="EMBL" id="AJW70341.1"/>
    </source>
</evidence>
<dbReference type="EMBL" id="CP011070">
    <property type="protein sequence ID" value="AJW70341.1"/>
    <property type="molecule type" value="Genomic_DNA"/>
</dbReference>
<dbReference type="AlphaFoldDB" id="A0A0D5C0V3"/>
<dbReference type="HOGENOM" id="CLU_901957_0_0_2"/>
<name>A0A0D5C0V3_9ARCH</name>
<keyword evidence="2" id="KW-1185">Reference proteome</keyword>
<accession>A0A0D5C0V3</accession>
<organism evidence="1 2">
    <name type="scientific">Nitrosopumilus adriaticus</name>
    <dbReference type="NCBI Taxonomy" id="1580092"/>
    <lineage>
        <taxon>Archaea</taxon>
        <taxon>Nitrososphaerota</taxon>
        <taxon>Nitrososphaeria</taxon>
        <taxon>Nitrosopumilales</taxon>
        <taxon>Nitrosopumilaceae</taxon>
        <taxon>Nitrosopumilus</taxon>
    </lineage>
</organism>
<dbReference type="RefSeq" id="WP_237089324.1">
    <property type="nucleotide sequence ID" value="NZ_CP011070.1"/>
</dbReference>
<proteinExistence type="predicted"/>